<dbReference type="EMBL" id="SMFL01000004">
    <property type="protein sequence ID" value="TDE15625.1"/>
    <property type="molecule type" value="Genomic_DNA"/>
</dbReference>
<organism evidence="1 2">
    <name type="scientific">Dyadobacter psychrotolerans</name>
    <dbReference type="NCBI Taxonomy" id="2541721"/>
    <lineage>
        <taxon>Bacteria</taxon>
        <taxon>Pseudomonadati</taxon>
        <taxon>Bacteroidota</taxon>
        <taxon>Cytophagia</taxon>
        <taxon>Cytophagales</taxon>
        <taxon>Spirosomataceae</taxon>
        <taxon>Dyadobacter</taxon>
    </lineage>
</organism>
<dbReference type="Pfam" id="PF08837">
    <property type="entry name" value="DUF1810"/>
    <property type="match status" value="1"/>
</dbReference>
<evidence type="ECO:0000313" key="1">
    <source>
        <dbReference type="EMBL" id="TDE15625.1"/>
    </source>
</evidence>
<sequence>MKPENSLERFLKAQERDYHTALAEIRNGRKQSHWIWYIFPQIAGLGFSSTSAFYAIQNKTEAESYWSHPVLGGRLKEVSNAVLGIQGKTAIQIMGSPDDLKLRSSMTLFSLVENADPVFQAVLDKYFNGKPDQKTIALIRN</sequence>
<keyword evidence="2" id="KW-1185">Reference proteome</keyword>
<dbReference type="Proteomes" id="UP000294850">
    <property type="component" value="Unassembled WGS sequence"/>
</dbReference>
<dbReference type="InterPro" id="IPR014937">
    <property type="entry name" value="DUF1810"/>
</dbReference>
<protein>
    <submittedName>
        <fullName evidence="1">DUF1810 domain-containing protein</fullName>
    </submittedName>
</protein>
<dbReference type="OrthoDB" id="9801870at2"/>
<gene>
    <name evidence="1" type="ORF">E0F88_14085</name>
</gene>
<dbReference type="InterPro" id="IPR036287">
    <property type="entry name" value="Rv1873-like_sf"/>
</dbReference>
<dbReference type="PIRSF" id="PIRSF008546">
    <property type="entry name" value="UCP008546"/>
    <property type="match status" value="1"/>
</dbReference>
<name>A0A4R5DWG9_9BACT</name>
<evidence type="ECO:0000313" key="2">
    <source>
        <dbReference type="Proteomes" id="UP000294850"/>
    </source>
</evidence>
<comment type="caution">
    <text evidence="1">The sequence shown here is derived from an EMBL/GenBank/DDBJ whole genome shotgun (WGS) entry which is preliminary data.</text>
</comment>
<dbReference type="AlphaFoldDB" id="A0A4R5DWG9"/>
<dbReference type="SUPFAM" id="SSF140736">
    <property type="entry name" value="Rv1873-like"/>
    <property type="match status" value="1"/>
</dbReference>
<accession>A0A4R5DWG9</accession>
<reference evidence="1 2" key="1">
    <citation type="submission" date="2019-03" db="EMBL/GenBank/DDBJ databases">
        <title>Dyadobacter AR-3-6 sp. nov., isolated from arctic soil.</title>
        <authorList>
            <person name="Chaudhary D.K."/>
        </authorList>
    </citation>
    <scope>NUCLEOTIDE SEQUENCE [LARGE SCALE GENOMIC DNA]</scope>
    <source>
        <strain evidence="1 2">AR-3-6</strain>
    </source>
</reference>
<proteinExistence type="predicted"/>
<dbReference type="RefSeq" id="WP_131958887.1">
    <property type="nucleotide sequence ID" value="NZ_SMFL01000004.1"/>
</dbReference>
<dbReference type="Gene3D" id="1.25.40.380">
    <property type="entry name" value="Protein of unknown function DUF1810"/>
    <property type="match status" value="1"/>
</dbReference>